<protein>
    <recommendedName>
        <fullName evidence="5">Thioredoxin domain-containing protein</fullName>
    </recommendedName>
</protein>
<dbReference type="EMBL" id="CP000481">
    <property type="protein sequence ID" value="ABK51853.1"/>
    <property type="molecule type" value="Genomic_DNA"/>
</dbReference>
<sequence>MVDRLSRFVLLGSGRSHPSRHHDDAREHRSPQSSGRPIRAGWQWFPVFRQLREPRNTQTAVHITQSGAGRADTEAMGPSESSDSSGLTGPSDEPIVVPDDARELERDLEAWRREQRWQRRRRRLERWLLIDWLRRRRLIVPVAVFALVVFAIATTIIGVLVPGGTRPSPPPIALALASPQAPVGHVGGLLPDALLVSTSGPTGTRDLRPGVFAIVPGRCQCTVALERLVNAAAINRLTVFLVGGAGERTWLLSTAQRLGPTVVPVVDPAGVLTGEYRASPLTVIAVHADGVIAKIIPDFTAATTLGPTLATLRQPGSSAAQAGG</sequence>
<name>A0LQZ3_ACIC1</name>
<feature type="region of interest" description="Disordered" evidence="1">
    <location>
        <begin position="56"/>
        <end position="96"/>
    </location>
</feature>
<accession>A0LQZ3</accession>
<feature type="region of interest" description="Disordered" evidence="1">
    <location>
        <begin position="13"/>
        <end position="38"/>
    </location>
</feature>
<feature type="compositionally biased region" description="Polar residues" evidence="1">
    <location>
        <begin position="79"/>
        <end position="88"/>
    </location>
</feature>
<organism evidence="3 4">
    <name type="scientific">Acidothermus cellulolyticus (strain ATCC 43068 / DSM 8971 / 11B)</name>
    <dbReference type="NCBI Taxonomy" id="351607"/>
    <lineage>
        <taxon>Bacteria</taxon>
        <taxon>Bacillati</taxon>
        <taxon>Actinomycetota</taxon>
        <taxon>Actinomycetes</taxon>
        <taxon>Acidothermales</taxon>
        <taxon>Acidothermaceae</taxon>
        <taxon>Acidothermus</taxon>
    </lineage>
</organism>
<keyword evidence="2" id="KW-0472">Membrane</keyword>
<evidence type="ECO:0000313" key="3">
    <source>
        <dbReference type="EMBL" id="ABK51853.1"/>
    </source>
</evidence>
<evidence type="ECO:0000256" key="1">
    <source>
        <dbReference type="SAM" id="MobiDB-lite"/>
    </source>
</evidence>
<keyword evidence="2" id="KW-0812">Transmembrane</keyword>
<feature type="compositionally biased region" description="Basic and acidic residues" evidence="1">
    <location>
        <begin position="21"/>
        <end position="30"/>
    </location>
</feature>
<evidence type="ECO:0008006" key="5">
    <source>
        <dbReference type="Google" id="ProtNLM"/>
    </source>
</evidence>
<dbReference type="KEGG" id="ace:Acel_0077"/>
<evidence type="ECO:0000256" key="2">
    <source>
        <dbReference type="SAM" id="Phobius"/>
    </source>
</evidence>
<feature type="transmembrane region" description="Helical" evidence="2">
    <location>
        <begin position="138"/>
        <end position="161"/>
    </location>
</feature>
<dbReference type="eggNOG" id="ENOG5033E9C">
    <property type="taxonomic scope" value="Bacteria"/>
</dbReference>
<gene>
    <name evidence="3" type="ordered locus">Acel_0077</name>
</gene>
<dbReference type="HOGENOM" id="CLU_856923_0_0_11"/>
<proteinExistence type="predicted"/>
<evidence type="ECO:0000313" key="4">
    <source>
        <dbReference type="Proteomes" id="UP000008221"/>
    </source>
</evidence>
<keyword evidence="2" id="KW-1133">Transmembrane helix</keyword>
<dbReference type="InParanoid" id="A0LQZ3"/>
<reference evidence="3 4" key="1">
    <citation type="journal article" date="2009" name="Genome Res.">
        <title>Complete genome of the cellulolytic thermophile Acidothermus cellulolyticus 11B provides insights into its ecophysiological and evolutionary adaptations.</title>
        <authorList>
            <person name="Barabote R.D."/>
            <person name="Xie G."/>
            <person name="Leu D.H."/>
            <person name="Normand P."/>
            <person name="Necsulea A."/>
            <person name="Daubin V."/>
            <person name="Medigue C."/>
            <person name="Adney W.S."/>
            <person name="Xu X.C."/>
            <person name="Lapidus A."/>
            <person name="Parales R.E."/>
            <person name="Detter C."/>
            <person name="Pujic P."/>
            <person name="Bruce D."/>
            <person name="Lavire C."/>
            <person name="Challacombe J.F."/>
            <person name="Brettin T.S."/>
            <person name="Berry A.M."/>
        </authorList>
    </citation>
    <scope>NUCLEOTIDE SEQUENCE [LARGE SCALE GENOMIC DNA]</scope>
    <source>
        <strain evidence="4">ATCC 43068 / DSM 8971 / 11B</strain>
    </source>
</reference>
<dbReference type="STRING" id="351607.Acel_0077"/>
<dbReference type="Proteomes" id="UP000008221">
    <property type="component" value="Chromosome"/>
</dbReference>
<dbReference type="AlphaFoldDB" id="A0LQZ3"/>
<keyword evidence="4" id="KW-1185">Reference proteome</keyword>
<feature type="compositionally biased region" description="Polar residues" evidence="1">
    <location>
        <begin position="56"/>
        <end position="67"/>
    </location>
</feature>